<dbReference type="Proteomes" id="UP001497512">
    <property type="component" value="Chromosome 5"/>
</dbReference>
<organism evidence="2 3">
    <name type="scientific">Sphagnum troendelagicum</name>
    <dbReference type="NCBI Taxonomy" id="128251"/>
    <lineage>
        <taxon>Eukaryota</taxon>
        <taxon>Viridiplantae</taxon>
        <taxon>Streptophyta</taxon>
        <taxon>Embryophyta</taxon>
        <taxon>Bryophyta</taxon>
        <taxon>Sphagnophytina</taxon>
        <taxon>Sphagnopsida</taxon>
        <taxon>Sphagnales</taxon>
        <taxon>Sphagnaceae</taxon>
        <taxon>Sphagnum</taxon>
    </lineage>
</organism>
<dbReference type="EMBL" id="OZ019897">
    <property type="protein sequence ID" value="CAK9226946.1"/>
    <property type="molecule type" value="Genomic_DNA"/>
</dbReference>
<feature type="transmembrane region" description="Helical" evidence="1">
    <location>
        <begin position="25"/>
        <end position="43"/>
    </location>
</feature>
<name>A0ABP0UQM4_9BRYO</name>
<evidence type="ECO:0000256" key="1">
    <source>
        <dbReference type="SAM" id="Phobius"/>
    </source>
</evidence>
<keyword evidence="1" id="KW-1133">Transmembrane helix</keyword>
<keyword evidence="3" id="KW-1185">Reference proteome</keyword>
<evidence type="ECO:0000313" key="3">
    <source>
        <dbReference type="Proteomes" id="UP001497512"/>
    </source>
</evidence>
<keyword evidence="1" id="KW-0812">Transmembrane</keyword>
<keyword evidence="1" id="KW-0472">Membrane</keyword>
<reference evidence="2" key="1">
    <citation type="submission" date="2024-02" db="EMBL/GenBank/DDBJ databases">
        <authorList>
            <consortium name="ELIXIR-Norway"/>
            <consortium name="Elixir Norway"/>
        </authorList>
    </citation>
    <scope>NUCLEOTIDE SEQUENCE</scope>
</reference>
<accession>A0ABP0UQM4</accession>
<protein>
    <submittedName>
        <fullName evidence="2">Uncharacterized protein</fullName>
    </submittedName>
</protein>
<proteinExistence type="predicted"/>
<gene>
    <name evidence="2" type="ORF">CSSPTR1EN2_LOCUS18493</name>
</gene>
<evidence type="ECO:0000313" key="2">
    <source>
        <dbReference type="EMBL" id="CAK9226946.1"/>
    </source>
</evidence>
<sequence length="81" mass="9155">MLCSHQPAANNLQARSLMVNCWPRTVVGVTAATMWVVISLGCMEIGRRLTWQNVEPQRARTLARDAMLLQKLKFRRSGGEE</sequence>